<evidence type="ECO:0000259" key="19">
    <source>
        <dbReference type="PROSITE" id="PS50979"/>
    </source>
</evidence>
<dbReference type="PROSITE" id="PS00188">
    <property type="entry name" value="BIOTIN"/>
    <property type="match status" value="1"/>
</dbReference>
<feature type="domain" description="ATP-grasp" evidence="18">
    <location>
        <begin position="121"/>
        <end position="318"/>
    </location>
</feature>
<organism evidence="20 21">
    <name type="scientific">Azospira oryzae</name>
    <dbReference type="NCBI Taxonomy" id="146939"/>
    <lineage>
        <taxon>Bacteria</taxon>
        <taxon>Pseudomonadati</taxon>
        <taxon>Pseudomonadota</taxon>
        <taxon>Betaproteobacteria</taxon>
        <taxon>Rhodocyclales</taxon>
        <taxon>Rhodocyclaceae</taxon>
        <taxon>Azospira</taxon>
    </lineage>
</organism>
<evidence type="ECO:0000256" key="8">
    <source>
        <dbReference type="ARBA" id="ARBA00022840"/>
    </source>
</evidence>
<dbReference type="InterPro" id="IPR011761">
    <property type="entry name" value="ATP-grasp"/>
</dbReference>
<dbReference type="InterPro" id="IPR016185">
    <property type="entry name" value="PreATP-grasp_dom_sf"/>
</dbReference>
<evidence type="ECO:0000256" key="6">
    <source>
        <dbReference type="ARBA" id="ARBA00022723"/>
    </source>
</evidence>
<dbReference type="SUPFAM" id="SSF51246">
    <property type="entry name" value="Rudiment single hybrid motif"/>
    <property type="match status" value="1"/>
</dbReference>
<dbReference type="Gene3D" id="3.30.470.20">
    <property type="entry name" value="ATP-grasp fold, B domain"/>
    <property type="match status" value="1"/>
</dbReference>
<dbReference type="InterPro" id="IPR011053">
    <property type="entry name" value="Single_hybrid_motif"/>
</dbReference>
<dbReference type="Pfam" id="PF00289">
    <property type="entry name" value="Biotin_carb_N"/>
    <property type="match status" value="1"/>
</dbReference>
<dbReference type="PROSITE" id="PS00866">
    <property type="entry name" value="CPSASE_1"/>
    <property type="match status" value="1"/>
</dbReference>
<keyword evidence="13" id="KW-0092">Biotin</keyword>
<evidence type="ECO:0000256" key="3">
    <source>
        <dbReference type="ARBA" id="ARBA00013050"/>
    </source>
</evidence>
<protein>
    <recommendedName>
        <fullName evidence="4">Biotin carboxylase</fullName>
        <ecNumber evidence="3">6.4.1.3</ecNumber>
    </recommendedName>
    <alternativeName>
        <fullName evidence="14">Acetyl-coenzyme A carboxylase biotin carboxylase subunit A</fullName>
    </alternativeName>
</protein>
<evidence type="ECO:0000256" key="4">
    <source>
        <dbReference type="ARBA" id="ARBA00017242"/>
    </source>
</evidence>
<evidence type="ECO:0000256" key="16">
    <source>
        <dbReference type="PROSITE-ProRule" id="PRU00409"/>
    </source>
</evidence>
<dbReference type="NCBIfam" id="TIGR00514">
    <property type="entry name" value="accC"/>
    <property type="match status" value="1"/>
</dbReference>
<dbReference type="SMART" id="SM00878">
    <property type="entry name" value="Biotin_carb_C"/>
    <property type="match status" value="1"/>
</dbReference>
<evidence type="ECO:0000256" key="13">
    <source>
        <dbReference type="ARBA" id="ARBA00023267"/>
    </source>
</evidence>
<dbReference type="PROSITE" id="PS50975">
    <property type="entry name" value="ATP_GRASP"/>
    <property type="match status" value="1"/>
</dbReference>
<dbReference type="RefSeq" id="WP_014235631.1">
    <property type="nucleotide sequence ID" value="NZ_SHKM01000002.1"/>
</dbReference>
<proteinExistence type="predicted"/>
<dbReference type="InterPro" id="IPR041265">
    <property type="entry name" value="PCC_BT"/>
</dbReference>
<reference evidence="20 21" key="1">
    <citation type="submission" date="2019-02" db="EMBL/GenBank/DDBJ databases">
        <title>Genomic Encyclopedia of Type Strains, Phase IV (KMG-IV): sequencing the most valuable type-strain genomes for metagenomic binning, comparative biology and taxonomic classification.</title>
        <authorList>
            <person name="Goeker M."/>
        </authorList>
    </citation>
    <scope>NUCLEOTIDE SEQUENCE [LARGE SCALE GENOMIC DNA]</scope>
    <source>
        <strain evidence="20 21">DSM 21223</strain>
    </source>
</reference>
<keyword evidence="11" id="KW-0443">Lipid metabolism</keyword>
<evidence type="ECO:0000256" key="10">
    <source>
        <dbReference type="ARBA" id="ARBA00022963"/>
    </source>
</evidence>
<dbReference type="InterPro" id="IPR005479">
    <property type="entry name" value="CPAse_ATP-bd"/>
</dbReference>
<name>A0ABY0IPT7_9RHOO</name>
<dbReference type="InterPro" id="IPR011054">
    <property type="entry name" value="Rudment_hybrid_motif"/>
</dbReference>
<evidence type="ECO:0000259" key="18">
    <source>
        <dbReference type="PROSITE" id="PS50975"/>
    </source>
</evidence>
<comment type="pathway">
    <text evidence="2">Metabolic intermediate metabolism; propanoyl-CoA degradation; succinyl-CoA from propanoyl-CoA: step 1/3.</text>
</comment>
<keyword evidence="5" id="KW-0436">Ligase</keyword>
<dbReference type="InterPro" id="IPR001882">
    <property type="entry name" value="Biotin_BS"/>
</dbReference>
<evidence type="ECO:0000256" key="15">
    <source>
        <dbReference type="ARBA" id="ARBA00049495"/>
    </source>
</evidence>
<dbReference type="SUPFAM" id="SSF52440">
    <property type="entry name" value="PreATP-grasp domain"/>
    <property type="match status" value="1"/>
</dbReference>
<dbReference type="InterPro" id="IPR000089">
    <property type="entry name" value="Biotin_lipoyl"/>
</dbReference>
<evidence type="ECO:0000313" key="20">
    <source>
        <dbReference type="EMBL" id="RZT76730.1"/>
    </source>
</evidence>
<dbReference type="Pfam" id="PF00364">
    <property type="entry name" value="Biotin_lipoyl"/>
    <property type="match status" value="1"/>
</dbReference>
<keyword evidence="6" id="KW-0479">Metal-binding</keyword>
<dbReference type="InterPro" id="IPR005481">
    <property type="entry name" value="BC-like_N"/>
</dbReference>
<dbReference type="EMBL" id="SHKM01000002">
    <property type="protein sequence ID" value="RZT76730.1"/>
    <property type="molecule type" value="Genomic_DNA"/>
</dbReference>
<keyword evidence="9" id="KW-0460">Magnesium</keyword>
<evidence type="ECO:0000313" key="21">
    <source>
        <dbReference type="Proteomes" id="UP000292136"/>
    </source>
</evidence>
<dbReference type="Pfam" id="PF18140">
    <property type="entry name" value="PCC_BT"/>
    <property type="match status" value="1"/>
</dbReference>
<comment type="cofactor">
    <cofactor evidence="1">
        <name>biotin</name>
        <dbReference type="ChEBI" id="CHEBI:57586"/>
    </cofactor>
</comment>
<evidence type="ECO:0000256" key="9">
    <source>
        <dbReference type="ARBA" id="ARBA00022842"/>
    </source>
</evidence>
<comment type="caution">
    <text evidence="20">The sequence shown here is derived from an EMBL/GenBank/DDBJ whole genome shotgun (WGS) entry which is preliminary data.</text>
</comment>
<feature type="domain" description="Lipoyl-binding" evidence="17">
    <location>
        <begin position="588"/>
        <end position="663"/>
    </location>
</feature>
<evidence type="ECO:0000256" key="14">
    <source>
        <dbReference type="ARBA" id="ARBA00033786"/>
    </source>
</evidence>
<accession>A0ABY0IPT7</accession>
<dbReference type="PANTHER" id="PTHR18866:SF33">
    <property type="entry name" value="METHYLCROTONOYL-COA CARBOXYLASE SUBUNIT ALPHA, MITOCHONDRIAL-RELATED"/>
    <property type="match status" value="1"/>
</dbReference>
<keyword evidence="21" id="KW-1185">Reference proteome</keyword>
<dbReference type="InterPro" id="IPR004549">
    <property type="entry name" value="Acetyl_CoA_COase_biotin_COase"/>
</dbReference>
<dbReference type="Gene3D" id="3.30.700.30">
    <property type="match status" value="1"/>
</dbReference>
<keyword evidence="10" id="KW-0442">Lipid degradation</keyword>
<dbReference type="CDD" id="cd06850">
    <property type="entry name" value="biotinyl_domain"/>
    <property type="match status" value="1"/>
</dbReference>
<evidence type="ECO:0000256" key="11">
    <source>
        <dbReference type="ARBA" id="ARBA00023098"/>
    </source>
</evidence>
<keyword evidence="12" id="KW-0464">Manganese</keyword>
<keyword evidence="8 16" id="KW-0067">ATP-binding</keyword>
<sequence>MFKKILIANRGEIACRVIKTARKMGIKTVAVYSEADKDALFVEMADEAVCIGPAASKESYLVADKIIAACKQTGAEAVHPGYGFLSENAEFSRRLEEEGIKFIGPKHYSIAKMGDKIESKKLAIEAKVNTIPGYNDAIDGPDAAVEIAKKIGYPVMIKASAGGGGKGLRVAYNDAEAHEGFSSCVNEARNSFGDDRVFIEKYVLEPRHIEIQVLGDSHGNYVYLNERDCSIQRRHQKVIEEAPSPFVDPEMRKAMGEQAVALARAVNYESAGTVEFVVSGATKEFYFLEMNTRLQVEHPVTELITGLDLVEQMIRVAYGEKLPLTQADVQINGWAMECRINAEDPFRGFLPSTGRLVKFQPPAEVDGQVRVDTGVYDGGEISMYYDSMIAKLIVHGASREQAIARMRDALNGFVIRGISSNIPFQAALMQHARFQSGIFDTGFIAKEYPKGFDASMVPHDDPALLIGVAAFVHRRYIDRAAQVSGQLPGHERKVGDEWVVIRNGERHPVVAKPIEGGYLVTYNGEKYELLSDWRQGQSLFNGTCNGEEFTLQVERHRMTYQLFHWGTRADMMVMSARAAELLALMPEKAAPDLSKFLLSPMPGLLREVSVAVGQEVKAGEKLAVIEAMKMENILKAEQDCKVKKISVTAGSSLSVDEIIIEFE</sequence>
<evidence type="ECO:0000259" key="17">
    <source>
        <dbReference type="PROSITE" id="PS50968"/>
    </source>
</evidence>
<evidence type="ECO:0000256" key="1">
    <source>
        <dbReference type="ARBA" id="ARBA00001953"/>
    </source>
</evidence>
<dbReference type="Proteomes" id="UP000292136">
    <property type="component" value="Unassembled WGS sequence"/>
</dbReference>
<gene>
    <name evidence="20" type="ORF">EV678_2613</name>
</gene>
<dbReference type="InterPro" id="IPR005482">
    <property type="entry name" value="Biotin_COase_C"/>
</dbReference>
<keyword evidence="7 16" id="KW-0547">Nucleotide-binding</keyword>
<dbReference type="Gene3D" id="2.40.50.100">
    <property type="match status" value="1"/>
</dbReference>
<dbReference type="EC" id="6.4.1.3" evidence="3"/>
<dbReference type="InterPro" id="IPR011764">
    <property type="entry name" value="Biotin_carboxylation_dom"/>
</dbReference>
<evidence type="ECO:0000256" key="2">
    <source>
        <dbReference type="ARBA" id="ARBA00005060"/>
    </source>
</evidence>
<evidence type="ECO:0000256" key="5">
    <source>
        <dbReference type="ARBA" id="ARBA00022598"/>
    </source>
</evidence>
<comment type="catalytic activity">
    <reaction evidence="15">
        <text>propanoyl-CoA + hydrogencarbonate + ATP = (S)-methylmalonyl-CoA + ADP + phosphate + H(+)</text>
        <dbReference type="Rhea" id="RHEA:23720"/>
        <dbReference type="ChEBI" id="CHEBI:15378"/>
        <dbReference type="ChEBI" id="CHEBI:17544"/>
        <dbReference type="ChEBI" id="CHEBI:30616"/>
        <dbReference type="ChEBI" id="CHEBI:43474"/>
        <dbReference type="ChEBI" id="CHEBI:57327"/>
        <dbReference type="ChEBI" id="CHEBI:57392"/>
        <dbReference type="ChEBI" id="CHEBI:456216"/>
        <dbReference type="EC" id="6.4.1.3"/>
    </reaction>
    <physiologicalReaction direction="left-to-right" evidence="15">
        <dbReference type="Rhea" id="RHEA:23721"/>
    </physiologicalReaction>
</comment>
<dbReference type="InterPro" id="IPR050856">
    <property type="entry name" value="Biotin_carboxylase_complex"/>
</dbReference>
<dbReference type="SUPFAM" id="SSF51230">
    <property type="entry name" value="Single hybrid motif"/>
    <property type="match status" value="1"/>
</dbReference>
<evidence type="ECO:0000256" key="12">
    <source>
        <dbReference type="ARBA" id="ARBA00023211"/>
    </source>
</evidence>
<dbReference type="Pfam" id="PF02785">
    <property type="entry name" value="Biotin_carb_C"/>
    <property type="match status" value="1"/>
</dbReference>
<evidence type="ECO:0000256" key="7">
    <source>
        <dbReference type="ARBA" id="ARBA00022741"/>
    </source>
</evidence>
<dbReference type="Pfam" id="PF02786">
    <property type="entry name" value="CPSase_L_D2"/>
    <property type="match status" value="1"/>
</dbReference>
<feature type="domain" description="Biotin carboxylation" evidence="19">
    <location>
        <begin position="1"/>
        <end position="449"/>
    </location>
</feature>
<dbReference type="SUPFAM" id="SSF56059">
    <property type="entry name" value="Glutathione synthetase ATP-binding domain-like"/>
    <property type="match status" value="1"/>
</dbReference>
<dbReference type="PANTHER" id="PTHR18866">
    <property type="entry name" value="CARBOXYLASE:PYRUVATE/ACETYL-COA/PROPIONYL-COA CARBOXYLASE"/>
    <property type="match status" value="1"/>
</dbReference>
<dbReference type="PROSITE" id="PS50968">
    <property type="entry name" value="BIOTINYL_LIPOYL"/>
    <property type="match status" value="1"/>
</dbReference>
<dbReference type="NCBIfam" id="NF006367">
    <property type="entry name" value="PRK08591.1"/>
    <property type="match status" value="1"/>
</dbReference>
<dbReference type="PROSITE" id="PS50979">
    <property type="entry name" value="BC"/>
    <property type="match status" value="1"/>
</dbReference>
<dbReference type="PROSITE" id="PS00867">
    <property type="entry name" value="CPSASE_2"/>
    <property type="match status" value="1"/>
</dbReference>